<protein>
    <submittedName>
        <fullName evidence="1">Uncharacterized protein</fullName>
    </submittedName>
</protein>
<reference evidence="1 2" key="1">
    <citation type="submission" date="2014-07" db="EMBL/GenBank/DDBJ databases">
        <title>Genomic and transcriptomic analysis on Apis cerana provide comprehensive insights into honey bee biology.</title>
        <authorList>
            <person name="Diao Q."/>
            <person name="Sun L."/>
            <person name="Zheng H."/>
            <person name="Zheng H."/>
            <person name="Xu S."/>
            <person name="Wang S."/>
            <person name="Zeng Z."/>
            <person name="Hu F."/>
            <person name="Su S."/>
            <person name="Wu J."/>
        </authorList>
    </citation>
    <scope>NUCLEOTIDE SEQUENCE [LARGE SCALE GENOMIC DNA]</scope>
    <source>
        <tissue evidence="1">Pupae without intestine</tissue>
    </source>
</reference>
<dbReference type="EMBL" id="KZ288266">
    <property type="protein sequence ID" value="PBC30179.1"/>
    <property type="molecule type" value="Genomic_DNA"/>
</dbReference>
<accession>A0A2A3EG37</accession>
<organism evidence="1 2">
    <name type="scientific">Apis cerana cerana</name>
    <name type="common">Oriental honeybee</name>
    <dbReference type="NCBI Taxonomy" id="94128"/>
    <lineage>
        <taxon>Eukaryota</taxon>
        <taxon>Metazoa</taxon>
        <taxon>Ecdysozoa</taxon>
        <taxon>Arthropoda</taxon>
        <taxon>Hexapoda</taxon>
        <taxon>Insecta</taxon>
        <taxon>Pterygota</taxon>
        <taxon>Neoptera</taxon>
        <taxon>Endopterygota</taxon>
        <taxon>Hymenoptera</taxon>
        <taxon>Apocrita</taxon>
        <taxon>Aculeata</taxon>
        <taxon>Apoidea</taxon>
        <taxon>Anthophila</taxon>
        <taxon>Apidae</taxon>
        <taxon>Apis</taxon>
    </lineage>
</organism>
<dbReference type="Proteomes" id="UP000242457">
    <property type="component" value="Unassembled WGS sequence"/>
</dbReference>
<name>A0A2A3EG37_APICC</name>
<dbReference type="AlphaFoldDB" id="A0A2A3EG37"/>
<sequence length="74" mass="8237">MELSCKDNVSSGKVFSRRVGITPTTTHVAMTVRVILPETRVLRVGRPKSPPKLGVTHGFCDSSEQIYYKLKNAF</sequence>
<gene>
    <name evidence="1" type="ORF">APICC_06365</name>
</gene>
<evidence type="ECO:0000313" key="1">
    <source>
        <dbReference type="EMBL" id="PBC30179.1"/>
    </source>
</evidence>
<evidence type="ECO:0000313" key="2">
    <source>
        <dbReference type="Proteomes" id="UP000242457"/>
    </source>
</evidence>
<proteinExistence type="predicted"/>
<keyword evidence="2" id="KW-1185">Reference proteome</keyword>